<dbReference type="Proteomes" id="UP000037432">
    <property type="component" value="Unassembled WGS sequence"/>
</dbReference>
<protein>
    <submittedName>
        <fullName evidence="1">Uncharacterized protein</fullName>
    </submittedName>
</protein>
<dbReference type="AlphaFoldDB" id="A0A0J8BT99"/>
<evidence type="ECO:0000313" key="2">
    <source>
        <dbReference type="Proteomes" id="UP000037432"/>
    </source>
</evidence>
<organism evidence="1 2">
    <name type="scientific">Streptomyces viridochromogenes</name>
    <dbReference type="NCBI Taxonomy" id="1938"/>
    <lineage>
        <taxon>Bacteria</taxon>
        <taxon>Bacillati</taxon>
        <taxon>Actinomycetota</taxon>
        <taxon>Actinomycetes</taxon>
        <taxon>Kitasatosporales</taxon>
        <taxon>Streptomycetaceae</taxon>
        <taxon>Streptomyces</taxon>
    </lineage>
</organism>
<dbReference type="EMBL" id="LFNT01000070">
    <property type="protein sequence ID" value="KMS68820.1"/>
    <property type="molecule type" value="Genomic_DNA"/>
</dbReference>
<comment type="caution">
    <text evidence="1">The sequence shown here is derived from an EMBL/GenBank/DDBJ whole genome shotgun (WGS) entry which is preliminary data.</text>
</comment>
<gene>
    <name evidence="1" type="ORF">ACM01_37640</name>
</gene>
<proteinExistence type="predicted"/>
<reference evidence="1 2" key="1">
    <citation type="submission" date="2015-06" db="EMBL/GenBank/DDBJ databases">
        <authorList>
            <person name="Ju K.-S."/>
            <person name="Doroghazi J.R."/>
            <person name="Metcalf W.W."/>
        </authorList>
    </citation>
    <scope>NUCLEOTIDE SEQUENCE [LARGE SCALE GENOMIC DNA]</scope>
    <source>
        <strain evidence="1 2">NRRL 3414</strain>
    </source>
</reference>
<name>A0A0J8BT99_STRVR</name>
<dbReference type="PATRIC" id="fig|1938.3.peg.9201"/>
<accession>A0A0J8BT99</accession>
<sequence length="84" mass="9390">MPDFTSWAGDPGRPRRLIHIRRFRPKSWPGMTSFSQPWATWMTCAGAASISLDAYSKVSGRAVRAGLLGVPIRRSWVLEKMAIS</sequence>
<evidence type="ECO:0000313" key="1">
    <source>
        <dbReference type="EMBL" id="KMS68820.1"/>
    </source>
</evidence>